<evidence type="ECO:0000313" key="1">
    <source>
        <dbReference type="EMBL" id="KAF0255772.1"/>
    </source>
</evidence>
<name>A0A7V8EKB1_PSEPU</name>
<dbReference type="Proteomes" id="UP000442695">
    <property type="component" value="Unassembled WGS sequence"/>
</dbReference>
<accession>A0A7V8EKB1</accession>
<comment type="caution">
    <text evidence="1">The sequence shown here is derived from an EMBL/GenBank/DDBJ whole genome shotgun (WGS) entry which is preliminary data.</text>
</comment>
<evidence type="ECO:0000313" key="2">
    <source>
        <dbReference type="Proteomes" id="UP000442695"/>
    </source>
</evidence>
<dbReference type="AlphaFoldDB" id="A0A7V8EKB1"/>
<proteinExistence type="predicted"/>
<dbReference type="EMBL" id="WOWR01000005">
    <property type="protein sequence ID" value="KAF0255772.1"/>
    <property type="molecule type" value="Genomic_DNA"/>
</dbReference>
<organism evidence="1 2">
    <name type="scientific">Pseudomonas putida</name>
    <name type="common">Arthrobacter siderocapsulatus</name>
    <dbReference type="NCBI Taxonomy" id="303"/>
    <lineage>
        <taxon>Bacteria</taxon>
        <taxon>Pseudomonadati</taxon>
        <taxon>Pseudomonadota</taxon>
        <taxon>Gammaproteobacteria</taxon>
        <taxon>Pseudomonadales</taxon>
        <taxon>Pseudomonadaceae</taxon>
        <taxon>Pseudomonas</taxon>
    </lineage>
</organism>
<reference evidence="1 2" key="1">
    <citation type="submission" date="2019-12" db="EMBL/GenBank/DDBJ databases">
        <authorList>
            <person name="Woiski C."/>
        </authorList>
    </citation>
    <scope>NUCLEOTIDE SEQUENCE [LARGE SCALE GENOMIC DNA]</scope>
    <source>
        <strain evidence="1 2">BOE100</strain>
    </source>
</reference>
<gene>
    <name evidence="1" type="ORF">GN299_06685</name>
</gene>
<sequence length="239" mass="26540">MTVTTEEMIAICIAKLKSEGIDAFMGADPENEANTVLLAPSLQNPAGEICQMRVYGYLSFKLGGQKRKGLLMRHPVSGEPYDIYCYDSLESVQEAPDASELMVWSVHDGHPFDWTELSSGDAGWDNGWELLDCEHIEQRLAFLTYLSTCEMIDLPDPKPLTVDELRSIASSEISKGEPGRFCYAPNPSNQWHLKLDDAGDLVMSMSESQQQTKITAEHFDAQGRLVINGHIALTRSTPL</sequence>
<dbReference type="RefSeq" id="WP_156858666.1">
    <property type="nucleotide sequence ID" value="NZ_WOWR01000005.1"/>
</dbReference>
<protein>
    <submittedName>
        <fullName evidence="1">Uncharacterized protein</fullName>
    </submittedName>
</protein>